<organism evidence="2">
    <name type="scientific">Ixodes ricinus</name>
    <name type="common">Common tick</name>
    <name type="synonym">Acarus ricinus</name>
    <dbReference type="NCBI Taxonomy" id="34613"/>
    <lineage>
        <taxon>Eukaryota</taxon>
        <taxon>Metazoa</taxon>
        <taxon>Ecdysozoa</taxon>
        <taxon>Arthropoda</taxon>
        <taxon>Chelicerata</taxon>
        <taxon>Arachnida</taxon>
        <taxon>Acari</taxon>
        <taxon>Parasitiformes</taxon>
        <taxon>Ixodida</taxon>
        <taxon>Ixodoidea</taxon>
        <taxon>Ixodidae</taxon>
        <taxon>Ixodinae</taxon>
        <taxon>Ixodes</taxon>
    </lineage>
</organism>
<feature type="chain" id="PRO_5005517642" description="Secreted protein" evidence="1">
    <location>
        <begin position="23"/>
        <end position="301"/>
    </location>
</feature>
<feature type="signal peptide" evidence="1">
    <location>
        <begin position="1"/>
        <end position="22"/>
    </location>
</feature>
<dbReference type="AlphaFoldDB" id="A0A0K8RFG3"/>
<keyword evidence="1" id="KW-0732">Signal</keyword>
<accession>A0A0K8RFG3</accession>
<sequence length="301" mass="35157">MIMRMRGVACVLLYMATLRTNALINDFDGECTRFSRFPAWFQPRPGQYSPSRSRALFGGWLSMYNSPPSLGDSYILKYEYQEISARQPAWVEEYFDTKNQRAKIIAVSLGVEFADIYDYKSQRVMSYKARKPSTSGLDVKTQAECGIYDLKTFKSKYLHLRFPCAKKYSTTCDMPTANEVLRYGPSYKLKNVLTASETRNIKHKLYTACTNDPFMNGTYESYYYWGEDLSFRFPSGERTCLFVLSRKENTMKIIEHMNTTFLRTFLGTKKIRHFQTICFRCLNPCIARTTRAFMQFLPQDF</sequence>
<evidence type="ECO:0000256" key="1">
    <source>
        <dbReference type="SAM" id="SignalP"/>
    </source>
</evidence>
<evidence type="ECO:0008006" key="3">
    <source>
        <dbReference type="Google" id="ProtNLM"/>
    </source>
</evidence>
<proteinExistence type="evidence at transcript level"/>
<name>A0A0K8RFG3_IXORI</name>
<reference evidence="2" key="1">
    <citation type="submission" date="2012-12" db="EMBL/GenBank/DDBJ databases">
        <title>Identification and characterization of a phenylalanine ammonia-lyase gene family in Isatis indigotica Fort.</title>
        <authorList>
            <person name="Liu Q."/>
            <person name="Chen J."/>
            <person name="Zhou X."/>
            <person name="Di P."/>
            <person name="Xiao Y."/>
            <person name="Xuan H."/>
            <person name="Zhang L."/>
            <person name="Chen W."/>
        </authorList>
    </citation>
    <scope>NUCLEOTIDE SEQUENCE</scope>
    <source>
        <tissue evidence="2">Salivary gland</tissue>
    </source>
</reference>
<protein>
    <recommendedName>
        <fullName evidence="3">Secreted protein</fullName>
    </recommendedName>
</protein>
<evidence type="ECO:0000313" key="2">
    <source>
        <dbReference type="EMBL" id="JAA69598.1"/>
    </source>
</evidence>
<dbReference type="EMBL" id="GADI01004210">
    <property type="protein sequence ID" value="JAA69598.1"/>
    <property type="molecule type" value="mRNA"/>
</dbReference>